<reference evidence="1 2" key="2">
    <citation type="submission" date="2014-09" db="EMBL/GenBank/DDBJ databases">
        <authorList>
            <consortium name="NBRP consortium"/>
            <person name="Sawabe T."/>
            <person name="Meirelles P."/>
            <person name="Nakanishi M."/>
            <person name="Sayaka M."/>
            <person name="Hattori M."/>
            <person name="Ohkuma M."/>
        </authorList>
    </citation>
    <scope>NUCLEOTIDE SEQUENCE [LARGE SCALE GENOMIC DNA]</scope>
    <source>
        <strain evidence="2">JCM19235</strain>
    </source>
</reference>
<dbReference type="PANTHER" id="PTHR39328:SF1">
    <property type="entry name" value="BLL2871 PROTEIN"/>
    <property type="match status" value="1"/>
</dbReference>
<proteinExistence type="predicted"/>
<dbReference type="PANTHER" id="PTHR39328">
    <property type="entry name" value="BLL2871 PROTEIN"/>
    <property type="match status" value="1"/>
</dbReference>
<dbReference type="STRING" id="990268.JCM19235_5464"/>
<evidence type="ECO:0000313" key="1">
    <source>
        <dbReference type="EMBL" id="GAL16915.1"/>
    </source>
</evidence>
<accession>A0A090RNB3</accession>
<name>A0A090RNB3_9VIBR</name>
<gene>
    <name evidence="1" type="ORF">JCM19235_5464</name>
</gene>
<sequence length="237" mass="25414">MTISLLHFNPSTGTSASITATGGPAVGGYVNHSWRTLGGCATQGLFTNPWYADFVHQQLKDGQNAVQIVDKLIALDSDHNKRQCLVIDSQGQSAALNGGDNIPYIGSLAFDSVAVAGNMLENAEVMTEFASAFLASTTNNGTAVLSKGERPIYKPDYETFLPESLITALEAALNAGGDKRGTVSASLRVEYTDKAPIDIRVDWAKDNLIEELKFVLGKVRESSFQAFLDGVPNRIDI</sequence>
<dbReference type="Gene3D" id="3.60.20.10">
    <property type="entry name" value="Glutamine Phosphoribosylpyrophosphate, subunit 1, domain 1"/>
    <property type="match status" value="1"/>
</dbReference>
<dbReference type="AlphaFoldDB" id="A0A090RNB3"/>
<dbReference type="OrthoDB" id="9790012at2"/>
<reference evidence="1 2" key="1">
    <citation type="submission" date="2014-09" db="EMBL/GenBank/DDBJ databases">
        <title>Vibrio maritimus JCM 19235. (C45) whole genome shotgun sequence.</title>
        <authorList>
            <person name="Sawabe T."/>
            <person name="Meirelles P."/>
            <person name="Nakanishi M."/>
            <person name="Sayaka M."/>
            <person name="Hattori M."/>
            <person name="Ohkuma M."/>
        </authorList>
    </citation>
    <scope>NUCLEOTIDE SEQUENCE [LARGE SCALE GENOMIC DNA]</scope>
    <source>
        <strain evidence="2">JCM19235</strain>
    </source>
</reference>
<dbReference type="InterPro" id="IPR010430">
    <property type="entry name" value="DUF1028"/>
</dbReference>
<organism evidence="1 2">
    <name type="scientific">Vibrio maritimus</name>
    <dbReference type="NCBI Taxonomy" id="990268"/>
    <lineage>
        <taxon>Bacteria</taxon>
        <taxon>Pseudomonadati</taxon>
        <taxon>Pseudomonadota</taxon>
        <taxon>Gammaproteobacteria</taxon>
        <taxon>Vibrionales</taxon>
        <taxon>Vibrionaceae</taxon>
        <taxon>Vibrio</taxon>
    </lineage>
</organism>
<dbReference type="EMBL" id="BBMR01000001">
    <property type="protein sequence ID" value="GAL16915.1"/>
    <property type="molecule type" value="Genomic_DNA"/>
</dbReference>
<dbReference type="SUPFAM" id="SSF56235">
    <property type="entry name" value="N-terminal nucleophile aminohydrolases (Ntn hydrolases)"/>
    <property type="match status" value="1"/>
</dbReference>
<protein>
    <submittedName>
        <fullName evidence="1">Bll2871 protein</fullName>
    </submittedName>
</protein>
<evidence type="ECO:0000313" key="2">
    <source>
        <dbReference type="Proteomes" id="UP000029228"/>
    </source>
</evidence>
<keyword evidence="2" id="KW-1185">Reference proteome</keyword>
<dbReference type="InterPro" id="IPR029055">
    <property type="entry name" value="Ntn_hydrolases_N"/>
</dbReference>
<comment type="caution">
    <text evidence="1">The sequence shown here is derived from an EMBL/GenBank/DDBJ whole genome shotgun (WGS) entry which is preliminary data.</text>
</comment>
<dbReference type="Proteomes" id="UP000029228">
    <property type="component" value="Unassembled WGS sequence"/>
</dbReference>
<dbReference type="Pfam" id="PF06267">
    <property type="entry name" value="DUF1028"/>
    <property type="match status" value="1"/>
</dbReference>